<dbReference type="Proteomes" id="UP000008743">
    <property type="component" value="Unassembled WGS sequence"/>
</dbReference>
<dbReference type="RefSeq" id="XP_004347055.1">
    <property type="nucleotide sequence ID" value="XM_004347005.2"/>
</dbReference>
<feature type="compositionally biased region" description="Basic and acidic residues" evidence="1">
    <location>
        <begin position="141"/>
        <end position="152"/>
    </location>
</feature>
<gene>
    <name evidence="2" type="ORF">CAOG_005370</name>
</gene>
<dbReference type="PhylomeDB" id="A0A0D2WT67"/>
<name>A0A0D2WT67_CAPO3</name>
<dbReference type="CDD" id="cd20557">
    <property type="entry name" value="CYCLIN_ScPCL1-like"/>
    <property type="match status" value="1"/>
</dbReference>
<reference evidence="3" key="1">
    <citation type="submission" date="2011-02" db="EMBL/GenBank/DDBJ databases">
        <title>The Genome Sequence of Capsaspora owczarzaki ATCC 30864.</title>
        <authorList>
            <person name="Russ C."/>
            <person name="Cuomo C."/>
            <person name="Burger G."/>
            <person name="Gray M.W."/>
            <person name="Holland P.W.H."/>
            <person name="King N."/>
            <person name="Lang F.B.F."/>
            <person name="Roger A.J."/>
            <person name="Ruiz-Trillo I."/>
            <person name="Young S.K."/>
            <person name="Zeng Q."/>
            <person name="Gargeya S."/>
            <person name="Alvarado L."/>
            <person name="Berlin A."/>
            <person name="Chapman S.B."/>
            <person name="Chen Z."/>
            <person name="Freedman E."/>
            <person name="Gellesch M."/>
            <person name="Goldberg J."/>
            <person name="Griggs A."/>
            <person name="Gujja S."/>
            <person name="Heilman E."/>
            <person name="Heiman D."/>
            <person name="Howarth C."/>
            <person name="Mehta T."/>
            <person name="Neiman D."/>
            <person name="Pearson M."/>
            <person name="Roberts A."/>
            <person name="Saif S."/>
            <person name="Shea T."/>
            <person name="Shenoy N."/>
            <person name="Sisk P."/>
            <person name="Stolte C."/>
            <person name="Sykes S."/>
            <person name="White J."/>
            <person name="Yandava C."/>
            <person name="Haas B."/>
            <person name="Nusbaum C."/>
            <person name="Birren B."/>
        </authorList>
    </citation>
    <scope>NUCLEOTIDE SEQUENCE</scope>
    <source>
        <strain evidence="3">ATCC 30864</strain>
    </source>
</reference>
<accession>A0A0D2WT67</accession>
<evidence type="ECO:0000256" key="1">
    <source>
        <dbReference type="SAM" id="MobiDB-lite"/>
    </source>
</evidence>
<dbReference type="EMBL" id="KE346367">
    <property type="protein sequence ID" value="KJE94788.1"/>
    <property type="molecule type" value="Genomic_DNA"/>
</dbReference>
<evidence type="ECO:0008006" key="4">
    <source>
        <dbReference type="Google" id="ProtNLM"/>
    </source>
</evidence>
<organism evidence="2 3">
    <name type="scientific">Capsaspora owczarzaki (strain ATCC 30864)</name>
    <dbReference type="NCBI Taxonomy" id="595528"/>
    <lineage>
        <taxon>Eukaryota</taxon>
        <taxon>Filasterea</taxon>
        <taxon>Capsaspora</taxon>
    </lineage>
</organism>
<dbReference type="Gene3D" id="1.10.472.10">
    <property type="entry name" value="Cyclin-like"/>
    <property type="match status" value="1"/>
</dbReference>
<evidence type="ECO:0000313" key="2">
    <source>
        <dbReference type="EMBL" id="KJE94788.1"/>
    </source>
</evidence>
<dbReference type="InParanoid" id="A0A0D2WT67"/>
<keyword evidence="3" id="KW-1185">Reference proteome</keyword>
<dbReference type="OrthoDB" id="286814at2759"/>
<dbReference type="AlphaFoldDB" id="A0A0D2WT67"/>
<feature type="region of interest" description="Disordered" evidence="1">
    <location>
        <begin position="140"/>
        <end position="174"/>
    </location>
</feature>
<dbReference type="STRING" id="595528.A0A0D2WT67"/>
<evidence type="ECO:0000313" key="3">
    <source>
        <dbReference type="Proteomes" id="UP000008743"/>
    </source>
</evidence>
<protein>
    <recommendedName>
        <fullName evidence="4">Cyclin N-terminal domain-containing protein</fullName>
    </recommendedName>
</protein>
<feature type="region of interest" description="Disordered" evidence="1">
    <location>
        <begin position="340"/>
        <end position="359"/>
    </location>
</feature>
<proteinExistence type="predicted"/>
<dbReference type="PANTHER" id="PTHR15615:SF27">
    <property type="entry name" value="PHO85 CYCLIN CLG1"/>
    <property type="match status" value="1"/>
</dbReference>
<dbReference type="GO" id="GO:0019901">
    <property type="term" value="F:protein kinase binding"/>
    <property type="evidence" value="ECO:0007669"/>
    <property type="project" value="InterPro"/>
</dbReference>
<dbReference type="GO" id="GO:0000307">
    <property type="term" value="C:cyclin-dependent protein kinase holoenzyme complex"/>
    <property type="evidence" value="ECO:0007669"/>
    <property type="project" value="TreeGrafter"/>
</dbReference>
<dbReference type="GO" id="GO:0016538">
    <property type="term" value="F:cyclin-dependent protein serine/threonine kinase regulator activity"/>
    <property type="evidence" value="ECO:0007669"/>
    <property type="project" value="TreeGrafter"/>
</dbReference>
<sequence length="359" mass="39362">MSVLTQSREQQLVDFAATMVEQQQQQQHLQRPSAAAGAASLLDSAQQRRERRFSGACAPPSSSLATSQAQQRAILMRLGVFLSEFRFELRRRPSSMLLGKVNEPQVIEEPLTVPRDLVGPVSDIVASFIDAGNATALMHKRAAEESEQHQDEQPSEQAQLLESPPSSPPLVASDSEDEAIPELSVFIRGVLRRSNVSFASVLVAIIYMFRIQGDAAVGRTSTTAAARRAANMTKSGLARGGPQPFARSAFFQHPHELFMAALITAEKYLYDVGTVGLDYDLRYWSHATKFYTVGELGDFEMAILAELDYSCTVADSEFESSLNFLKRFVESPQTASAFMLTPPTTPPNVSPCRSPNVSD</sequence>
<dbReference type="GO" id="GO:0005634">
    <property type="term" value="C:nucleus"/>
    <property type="evidence" value="ECO:0007669"/>
    <property type="project" value="TreeGrafter"/>
</dbReference>
<dbReference type="PANTHER" id="PTHR15615">
    <property type="match status" value="1"/>
</dbReference>
<dbReference type="InterPro" id="IPR013922">
    <property type="entry name" value="Cyclin_PHO80-like"/>
</dbReference>